<keyword evidence="3" id="KW-1185">Reference proteome</keyword>
<feature type="compositionally biased region" description="Basic and acidic residues" evidence="1">
    <location>
        <begin position="72"/>
        <end position="85"/>
    </location>
</feature>
<dbReference type="AlphaFoldDB" id="A0A9D4MPP1"/>
<dbReference type="Proteomes" id="UP000828390">
    <property type="component" value="Unassembled WGS sequence"/>
</dbReference>
<gene>
    <name evidence="2" type="ORF">DPMN_005116</name>
</gene>
<name>A0A9D4MPP1_DREPO</name>
<dbReference type="EMBL" id="JAIWYP010000001">
    <property type="protein sequence ID" value="KAH3881193.1"/>
    <property type="molecule type" value="Genomic_DNA"/>
</dbReference>
<evidence type="ECO:0000256" key="1">
    <source>
        <dbReference type="SAM" id="MobiDB-lite"/>
    </source>
</evidence>
<accession>A0A9D4MPP1</accession>
<reference evidence="2" key="2">
    <citation type="submission" date="2020-11" db="EMBL/GenBank/DDBJ databases">
        <authorList>
            <person name="McCartney M.A."/>
            <person name="Auch B."/>
            <person name="Kono T."/>
            <person name="Mallez S."/>
            <person name="Becker A."/>
            <person name="Gohl D.M."/>
            <person name="Silverstein K.A.T."/>
            <person name="Koren S."/>
            <person name="Bechman K.B."/>
            <person name="Herman A."/>
            <person name="Abrahante J.E."/>
            <person name="Garbe J."/>
        </authorList>
    </citation>
    <scope>NUCLEOTIDE SEQUENCE</scope>
    <source>
        <strain evidence="2">Duluth1</strain>
        <tissue evidence="2">Whole animal</tissue>
    </source>
</reference>
<reference evidence="2" key="1">
    <citation type="journal article" date="2019" name="bioRxiv">
        <title>The Genome of the Zebra Mussel, Dreissena polymorpha: A Resource for Invasive Species Research.</title>
        <authorList>
            <person name="McCartney M.A."/>
            <person name="Auch B."/>
            <person name="Kono T."/>
            <person name="Mallez S."/>
            <person name="Zhang Y."/>
            <person name="Obille A."/>
            <person name="Becker A."/>
            <person name="Abrahante J.E."/>
            <person name="Garbe J."/>
            <person name="Badalamenti J.P."/>
            <person name="Herman A."/>
            <person name="Mangelson H."/>
            <person name="Liachko I."/>
            <person name="Sullivan S."/>
            <person name="Sone E.D."/>
            <person name="Koren S."/>
            <person name="Silverstein K.A.T."/>
            <person name="Beckman K.B."/>
            <person name="Gohl D.M."/>
        </authorList>
    </citation>
    <scope>NUCLEOTIDE SEQUENCE</scope>
    <source>
        <strain evidence="2">Duluth1</strain>
        <tissue evidence="2">Whole animal</tissue>
    </source>
</reference>
<comment type="caution">
    <text evidence="2">The sequence shown here is derived from an EMBL/GenBank/DDBJ whole genome shotgun (WGS) entry which is preliminary data.</text>
</comment>
<feature type="region of interest" description="Disordered" evidence="1">
    <location>
        <begin position="55"/>
        <end position="99"/>
    </location>
</feature>
<evidence type="ECO:0000313" key="2">
    <source>
        <dbReference type="EMBL" id="KAH3881193.1"/>
    </source>
</evidence>
<proteinExistence type="predicted"/>
<sequence length="99" mass="11380">MDLFCSEATDFQRVTTVLTTCAVACSTHPGQCCYSSPYGERSTVVRCMDHGLRRRLSKQRNGDQNGHNPMLRPKERREEDEKDNFSNRLLPSIQEIDDE</sequence>
<protein>
    <submittedName>
        <fullName evidence="2">Uncharacterized protein</fullName>
    </submittedName>
</protein>
<organism evidence="2 3">
    <name type="scientific">Dreissena polymorpha</name>
    <name type="common">Zebra mussel</name>
    <name type="synonym">Mytilus polymorpha</name>
    <dbReference type="NCBI Taxonomy" id="45954"/>
    <lineage>
        <taxon>Eukaryota</taxon>
        <taxon>Metazoa</taxon>
        <taxon>Spiralia</taxon>
        <taxon>Lophotrochozoa</taxon>
        <taxon>Mollusca</taxon>
        <taxon>Bivalvia</taxon>
        <taxon>Autobranchia</taxon>
        <taxon>Heteroconchia</taxon>
        <taxon>Euheterodonta</taxon>
        <taxon>Imparidentia</taxon>
        <taxon>Neoheterodontei</taxon>
        <taxon>Myida</taxon>
        <taxon>Dreissenoidea</taxon>
        <taxon>Dreissenidae</taxon>
        <taxon>Dreissena</taxon>
    </lineage>
</organism>
<evidence type="ECO:0000313" key="3">
    <source>
        <dbReference type="Proteomes" id="UP000828390"/>
    </source>
</evidence>